<feature type="region of interest" description="Disordered" evidence="1">
    <location>
        <begin position="18"/>
        <end position="69"/>
    </location>
</feature>
<reference evidence="2 3" key="1">
    <citation type="journal article" date="2019" name="Sci. Rep.">
        <title>Orb-weaving spider Araneus ventricosus genome elucidates the spidroin gene catalogue.</title>
        <authorList>
            <person name="Kono N."/>
            <person name="Nakamura H."/>
            <person name="Ohtoshi R."/>
            <person name="Moran D.A.P."/>
            <person name="Shinohara A."/>
            <person name="Yoshida Y."/>
            <person name="Fujiwara M."/>
            <person name="Mori M."/>
            <person name="Tomita M."/>
            <person name="Arakawa K."/>
        </authorList>
    </citation>
    <scope>NUCLEOTIDE SEQUENCE [LARGE SCALE GENOMIC DNA]</scope>
</reference>
<protein>
    <submittedName>
        <fullName evidence="2">Uncharacterized protein</fullName>
    </submittedName>
</protein>
<sequence>MTTSCIEYPVQISNAKRQQIAKNDRNSTFNNVQLTRSPARTADETPSDSSKASALQRRLQSINGHTRDPSTALFIVSHTGRDVTWNHMEKSGSRLLIQISRKF</sequence>
<keyword evidence="3" id="KW-1185">Reference proteome</keyword>
<accession>A0A4Y2QZK6</accession>
<evidence type="ECO:0000256" key="1">
    <source>
        <dbReference type="SAM" id="MobiDB-lite"/>
    </source>
</evidence>
<proteinExistence type="predicted"/>
<organism evidence="2 3">
    <name type="scientific">Araneus ventricosus</name>
    <name type="common">Orbweaver spider</name>
    <name type="synonym">Epeira ventricosa</name>
    <dbReference type="NCBI Taxonomy" id="182803"/>
    <lineage>
        <taxon>Eukaryota</taxon>
        <taxon>Metazoa</taxon>
        <taxon>Ecdysozoa</taxon>
        <taxon>Arthropoda</taxon>
        <taxon>Chelicerata</taxon>
        <taxon>Arachnida</taxon>
        <taxon>Araneae</taxon>
        <taxon>Araneomorphae</taxon>
        <taxon>Entelegynae</taxon>
        <taxon>Araneoidea</taxon>
        <taxon>Araneidae</taxon>
        <taxon>Araneus</taxon>
    </lineage>
</organism>
<feature type="compositionally biased region" description="Polar residues" evidence="1">
    <location>
        <begin position="18"/>
        <end position="38"/>
    </location>
</feature>
<dbReference type="AlphaFoldDB" id="A0A4Y2QZK6"/>
<comment type="caution">
    <text evidence="2">The sequence shown here is derived from an EMBL/GenBank/DDBJ whole genome shotgun (WGS) entry which is preliminary data.</text>
</comment>
<gene>
    <name evidence="2" type="ORF">AVEN_114853_1</name>
</gene>
<dbReference type="Proteomes" id="UP000499080">
    <property type="component" value="Unassembled WGS sequence"/>
</dbReference>
<feature type="compositionally biased region" description="Polar residues" evidence="1">
    <location>
        <begin position="47"/>
        <end position="64"/>
    </location>
</feature>
<name>A0A4Y2QZK6_ARAVE</name>
<dbReference type="EMBL" id="BGPR01015251">
    <property type="protein sequence ID" value="GBN68559.1"/>
    <property type="molecule type" value="Genomic_DNA"/>
</dbReference>
<evidence type="ECO:0000313" key="3">
    <source>
        <dbReference type="Proteomes" id="UP000499080"/>
    </source>
</evidence>
<evidence type="ECO:0000313" key="2">
    <source>
        <dbReference type="EMBL" id="GBN68559.1"/>
    </source>
</evidence>